<dbReference type="STRING" id="927083.DB32_000434"/>
<dbReference type="EMBL" id="CP011125">
    <property type="protein sequence ID" value="AKF03285.1"/>
    <property type="molecule type" value="Genomic_DNA"/>
</dbReference>
<keyword evidence="2" id="KW-0732">Signal</keyword>
<dbReference type="SUPFAM" id="SSF117281">
    <property type="entry name" value="Kelch motif"/>
    <property type="match status" value="1"/>
</dbReference>
<dbReference type="RefSeq" id="WP_053230739.1">
    <property type="nucleotide sequence ID" value="NZ_CP011125.1"/>
</dbReference>
<dbReference type="AlphaFoldDB" id="A0A0F6YGV0"/>
<feature type="chain" id="PRO_5002512641" evidence="2">
    <location>
        <begin position="20"/>
        <end position="377"/>
    </location>
</feature>
<protein>
    <submittedName>
        <fullName evidence="3">Uncharacterized protein</fullName>
    </submittedName>
</protein>
<evidence type="ECO:0000256" key="2">
    <source>
        <dbReference type="SAM" id="SignalP"/>
    </source>
</evidence>
<sequence>MRTSSLALLLLVACSTPPAPIDASSDARSDVEPDASPQPEDAGPPLPALPAPWRREPSFPTGVDHHATAIVETAAGAYLYVLGGMTADSSGRPLAIHDTIHRARIGDDGALGAWELERVLPAPLAFHMIATSGSTIVLAGGLSTRDDGSLGWIPFVMWSSVDHEGHVGPWQGLEAIATATLHGAAVIAGERLYLVGGGAGAASSHTAVRSLRIAGGVIDDARDEIALPAERSHHVLEVRDGHLYVAAGFAGPPAPATSVLRAPIGEGGVLGAWEDVGALAEPAWTASSIVSEDALVMIGGGIGEGPTDRIVRVAFDASGHVAPIEELAPLPYPRAHVHQTPSFGGRIYSVGGRRAEGLGQASSSDVYSAALDALASP</sequence>
<keyword evidence="4" id="KW-1185">Reference proteome</keyword>
<organism evidence="3 4">
    <name type="scientific">Sandaracinus amylolyticus</name>
    <dbReference type="NCBI Taxonomy" id="927083"/>
    <lineage>
        <taxon>Bacteria</taxon>
        <taxon>Pseudomonadati</taxon>
        <taxon>Myxococcota</taxon>
        <taxon>Polyangia</taxon>
        <taxon>Polyangiales</taxon>
        <taxon>Sandaracinaceae</taxon>
        <taxon>Sandaracinus</taxon>
    </lineage>
</organism>
<proteinExistence type="predicted"/>
<reference evidence="3 4" key="1">
    <citation type="submission" date="2015-03" db="EMBL/GenBank/DDBJ databases">
        <title>Genome assembly of Sandaracinus amylolyticus DSM 53668.</title>
        <authorList>
            <person name="Sharma G."/>
            <person name="Subramanian S."/>
        </authorList>
    </citation>
    <scope>NUCLEOTIDE SEQUENCE [LARGE SCALE GENOMIC DNA]</scope>
    <source>
        <strain evidence="3 4">DSM 53668</strain>
    </source>
</reference>
<feature type="signal peptide" evidence="2">
    <location>
        <begin position="1"/>
        <end position="19"/>
    </location>
</feature>
<evidence type="ECO:0000313" key="3">
    <source>
        <dbReference type="EMBL" id="AKF03285.1"/>
    </source>
</evidence>
<gene>
    <name evidence="3" type="ORF">DB32_000434</name>
</gene>
<dbReference type="Gene3D" id="2.120.10.80">
    <property type="entry name" value="Kelch-type beta propeller"/>
    <property type="match status" value="2"/>
</dbReference>
<dbReference type="InterPro" id="IPR015915">
    <property type="entry name" value="Kelch-typ_b-propeller"/>
</dbReference>
<name>A0A0F6YGV0_9BACT</name>
<accession>A0A0F6YGV0</accession>
<dbReference type="KEGG" id="samy:DB32_000434"/>
<feature type="region of interest" description="Disordered" evidence="1">
    <location>
        <begin position="19"/>
        <end position="58"/>
    </location>
</feature>
<evidence type="ECO:0000256" key="1">
    <source>
        <dbReference type="SAM" id="MobiDB-lite"/>
    </source>
</evidence>
<evidence type="ECO:0000313" key="4">
    <source>
        <dbReference type="Proteomes" id="UP000034883"/>
    </source>
</evidence>
<dbReference type="Proteomes" id="UP000034883">
    <property type="component" value="Chromosome"/>
</dbReference>
<dbReference type="OrthoDB" id="5517833at2"/>